<protein>
    <submittedName>
        <fullName evidence="3">Thioredoxin 2-like protein</fullName>
    </submittedName>
</protein>
<dbReference type="PANTHER" id="PTHR46115">
    <property type="entry name" value="THIOREDOXIN-LIKE PROTEIN 1"/>
    <property type="match status" value="1"/>
</dbReference>
<dbReference type="InterPro" id="IPR013766">
    <property type="entry name" value="Thioredoxin_domain"/>
</dbReference>
<dbReference type="SUPFAM" id="SSF52833">
    <property type="entry name" value="Thioredoxin-like"/>
    <property type="match status" value="1"/>
</dbReference>
<dbReference type="GeneID" id="126269416"/>
<proteinExistence type="evidence at transcript level"/>
<dbReference type="InterPro" id="IPR036249">
    <property type="entry name" value="Thioredoxin-like_sf"/>
</dbReference>
<dbReference type="GO" id="GO:0015035">
    <property type="term" value="F:protein-disulfide reductase activity"/>
    <property type="evidence" value="ECO:0007669"/>
    <property type="project" value="InterPro"/>
</dbReference>
<dbReference type="AlphaFoldDB" id="A0A8E5JTB4"/>
<evidence type="ECO:0000313" key="3">
    <source>
        <dbReference type="EMBL" id="QVD39383.1"/>
    </source>
</evidence>
<dbReference type="PRINTS" id="PR00421">
    <property type="entry name" value="THIOREDOXIN"/>
</dbReference>
<feature type="domain" description="Thioredoxin" evidence="2">
    <location>
        <begin position="1"/>
        <end position="105"/>
    </location>
</feature>
<evidence type="ECO:0000256" key="1">
    <source>
        <dbReference type="ARBA" id="ARBA00023157"/>
    </source>
</evidence>
<sequence length="105" mass="11605">MVHIITGEDDLKARLADAGSNLVVIDFFADWCGPCKAIAPKFEELSQKYPDVVFLKVNVDDNESIAVTYDVKAMPTFVFIKDGKTLDSFAGANVDKLTQLLVQHK</sequence>
<dbReference type="KEGG" id="sgre:126269416"/>
<dbReference type="CDD" id="cd02947">
    <property type="entry name" value="TRX_family"/>
    <property type="match status" value="1"/>
</dbReference>
<dbReference type="RefSeq" id="XP_049829949.1">
    <property type="nucleotide sequence ID" value="XM_049973992.1"/>
</dbReference>
<dbReference type="OrthoDB" id="2121326at2759"/>
<organism evidence="3">
    <name type="scientific">Schistocerca gregaria</name>
    <name type="common">Desert locust</name>
    <name type="synonym">Gryllus gregarius</name>
    <dbReference type="NCBI Taxonomy" id="7010"/>
    <lineage>
        <taxon>Eukaryota</taxon>
        <taxon>Metazoa</taxon>
        <taxon>Ecdysozoa</taxon>
        <taxon>Arthropoda</taxon>
        <taxon>Hexapoda</taxon>
        <taxon>Insecta</taxon>
        <taxon>Pterygota</taxon>
        <taxon>Neoptera</taxon>
        <taxon>Polyneoptera</taxon>
        <taxon>Orthoptera</taxon>
        <taxon>Caelifera</taxon>
        <taxon>Acrididea</taxon>
        <taxon>Acridomorpha</taxon>
        <taxon>Acridoidea</taxon>
        <taxon>Acrididae</taxon>
        <taxon>Cyrtacanthacridinae</taxon>
        <taxon>Schistocerca</taxon>
    </lineage>
</organism>
<dbReference type="FunFam" id="3.40.30.10:FF:000245">
    <property type="entry name" value="Thioredoxin"/>
    <property type="match status" value="1"/>
</dbReference>
<name>A0A8E5JTB4_SCHGR</name>
<accession>A0A8E5JTB4</accession>
<evidence type="ECO:0000259" key="2">
    <source>
        <dbReference type="PROSITE" id="PS51352"/>
    </source>
</evidence>
<dbReference type="Gene3D" id="3.40.30.10">
    <property type="entry name" value="Glutaredoxin"/>
    <property type="match status" value="1"/>
</dbReference>
<dbReference type="InterPro" id="IPR017937">
    <property type="entry name" value="Thioredoxin_CS"/>
</dbReference>
<dbReference type="PROSITE" id="PS51352">
    <property type="entry name" value="THIOREDOXIN_2"/>
    <property type="match status" value="1"/>
</dbReference>
<reference evidence="3" key="1">
    <citation type="journal article" date="2021" name="J. Neurophysiol.">
        <title>Gene transcription changes in a locust model of noise-induced deafness.</title>
        <authorList>
            <person name="French A.S."/>
            <person name="Warren B."/>
        </authorList>
    </citation>
    <scope>NUCLEOTIDE SEQUENCE</scope>
</reference>
<keyword evidence="1" id="KW-1015">Disulfide bond</keyword>
<dbReference type="NCBIfam" id="TIGR01068">
    <property type="entry name" value="thioredoxin"/>
    <property type="match status" value="1"/>
</dbReference>
<dbReference type="InterPro" id="IPR005746">
    <property type="entry name" value="Thioredoxin"/>
</dbReference>
<dbReference type="Pfam" id="PF00085">
    <property type="entry name" value="Thioredoxin"/>
    <property type="match status" value="1"/>
</dbReference>
<dbReference type="EMBL" id="MW962617">
    <property type="protein sequence ID" value="QVD39383.1"/>
    <property type="molecule type" value="mRNA"/>
</dbReference>
<dbReference type="PROSITE" id="PS00194">
    <property type="entry name" value="THIOREDOXIN_1"/>
    <property type="match status" value="1"/>
</dbReference>